<dbReference type="Proteomes" id="UP000593564">
    <property type="component" value="Unassembled WGS sequence"/>
</dbReference>
<evidence type="ECO:0000313" key="2">
    <source>
        <dbReference type="Proteomes" id="UP000593564"/>
    </source>
</evidence>
<gene>
    <name evidence="1" type="ORF">HYC85_016447</name>
</gene>
<proteinExistence type="predicted"/>
<comment type="caution">
    <text evidence="1">The sequence shown here is derived from an EMBL/GenBank/DDBJ whole genome shotgun (WGS) entry which is preliminary data.</text>
</comment>
<evidence type="ECO:0000313" key="1">
    <source>
        <dbReference type="EMBL" id="KAF5946219.1"/>
    </source>
</evidence>
<name>A0A7J7GZR3_CAMSI</name>
<dbReference type="EMBL" id="JACBKZ010000007">
    <property type="protein sequence ID" value="KAF5946219.1"/>
    <property type="molecule type" value="Genomic_DNA"/>
</dbReference>
<reference evidence="1 2" key="2">
    <citation type="submission" date="2020-07" db="EMBL/GenBank/DDBJ databases">
        <title>Genome assembly of wild tea tree DASZ reveals pedigree and selection history of tea varieties.</title>
        <authorList>
            <person name="Zhang W."/>
        </authorList>
    </citation>
    <scope>NUCLEOTIDE SEQUENCE [LARGE SCALE GENOMIC DNA]</scope>
    <source>
        <strain evidence="2">cv. G240</strain>
        <tissue evidence="1">Leaf</tissue>
    </source>
</reference>
<accession>A0A7J7GZR3</accession>
<sequence>MRNVHFPCCKDWVILFGKDRATGVLAEEPADMIDALEKEDQTTEKCYTPIVDLPDCSLSASGTLCNQGGSSISSKKRAKKAEGIVKGLADMVIELGSFFEKTNATIEEIAHRIGYAHDLSQARKLVNGELVKLPLNTNDRLRVATLIVKGAKRVYLFFSLPEEDKMEWVCLLLAGYVYEGVCCWLVKDIYLYIIIFSLAIPLEAHV</sequence>
<dbReference type="PANTHER" id="PTHR46250:SF15">
    <property type="entry name" value="OS01G0523800 PROTEIN"/>
    <property type="match status" value="1"/>
</dbReference>
<dbReference type="AlphaFoldDB" id="A0A7J7GZR3"/>
<keyword evidence="2" id="KW-1185">Reference proteome</keyword>
<reference evidence="2" key="1">
    <citation type="journal article" date="2020" name="Nat. Commun.">
        <title>Genome assembly of wild tea tree DASZ reveals pedigree and selection history of tea varieties.</title>
        <authorList>
            <person name="Zhang W."/>
            <person name="Zhang Y."/>
            <person name="Qiu H."/>
            <person name="Guo Y."/>
            <person name="Wan H."/>
            <person name="Zhang X."/>
            <person name="Scossa F."/>
            <person name="Alseekh S."/>
            <person name="Zhang Q."/>
            <person name="Wang P."/>
            <person name="Xu L."/>
            <person name="Schmidt M.H."/>
            <person name="Jia X."/>
            <person name="Li D."/>
            <person name="Zhu A."/>
            <person name="Guo F."/>
            <person name="Chen W."/>
            <person name="Ni D."/>
            <person name="Usadel B."/>
            <person name="Fernie A.R."/>
            <person name="Wen W."/>
        </authorList>
    </citation>
    <scope>NUCLEOTIDE SEQUENCE [LARGE SCALE GENOMIC DNA]</scope>
    <source>
        <strain evidence="2">cv. G240</strain>
    </source>
</reference>
<dbReference type="PANTHER" id="PTHR46250">
    <property type="entry name" value="MYB/SANT-LIKE DNA-BINDING DOMAIN PROTEIN-RELATED"/>
    <property type="match status" value="1"/>
</dbReference>
<organism evidence="1 2">
    <name type="scientific">Camellia sinensis</name>
    <name type="common">Tea plant</name>
    <name type="synonym">Thea sinensis</name>
    <dbReference type="NCBI Taxonomy" id="4442"/>
    <lineage>
        <taxon>Eukaryota</taxon>
        <taxon>Viridiplantae</taxon>
        <taxon>Streptophyta</taxon>
        <taxon>Embryophyta</taxon>
        <taxon>Tracheophyta</taxon>
        <taxon>Spermatophyta</taxon>
        <taxon>Magnoliopsida</taxon>
        <taxon>eudicotyledons</taxon>
        <taxon>Gunneridae</taxon>
        <taxon>Pentapetalae</taxon>
        <taxon>asterids</taxon>
        <taxon>Ericales</taxon>
        <taxon>Theaceae</taxon>
        <taxon>Camellia</taxon>
    </lineage>
</organism>
<protein>
    <submittedName>
        <fullName evidence="1">Uncharacterized protein</fullName>
    </submittedName>
</protein>